<dbReference type="OMA" id="WDVNPFA"/>
<dbReference type="OrthoDB" id="290851at2759"/>
<gene>
    <name evidence="1" type="ORF">IMG5_099760</name>
</gene>
<proteinExistence type="predicted"/>
<evidence type="ECO:0000313" key="2">
    <source>
        <dbReference type="Proteomes" id="UP000008983"/>
    </source>
</evidence>
<name>G0QS83_ICHMU</name>
<dbReference type="InParanoid" id="G0QS83"/>
<reference evidence="1 2" key="1">
    <citation type="submission" date="2011-07" db="EMBL/GenBank/DDBJ databases">
        <authorList>
            <person name="Coyne R."/>
            <person name="Brami D."/>
            <person name="Johnson J."/>
            <person name="Hostetler J."/>
            <person name="Hannick L."/>
            <person name="Clark T."/>
            <person name="Cassidy-Hanley D."/>
            <person name="Inman J."/>
        </authorList>
    </citation>
    <scope>NUCLEOTIDE SEQUENCE [LARGE SCALE GENOMIC DNA]</scope>
    <source>
        <strain evidence="1 2">G5</strain>
    </source>
</reference>
<accession>G0QS83</accession>
<evidence type="ECO:0000313" key="1">
    <source>
        <dbReference type="EMBL" id="EGR31948.1"/>
    </source>
</evidence>
<dbReference type="GeneID" id="14908090"/>
<organism evidence="1 2">
    <name type="scientific">Ichthyophthirius multifiliis</name>
    <name type="common">White spot disease agent</name>
    <name type="synonym">Ich</name>
    <dbReference type="NCBI Taxonomy" id="5932"/>
    <lineage>
        <taxon>Eukaryota</taxon>
        <taxon>Sar</taxon>
        <taxon>Alveolata</taxon>
        <taxon>Ciliophora</taxon>
        <taxon>Intramacronucleata</taxon>
        <taxon>Oligohymenophorea</taxon>
        <taxon>Hymenostomatida</taxon>
        <taxon>Ophryoglenina</taxon>
        <taxon>Ichthyophthirius</taxon>
    </lineage>
</organism>
<dbReference type="Proteomes" id="UP000008983">
    <property type="component" value="Unassembled WGS sequence"/>
</dbReference>
<sequence>MQQWEMEQREYVELSQAILSCYSCKMLGEILRDNLHILTDLQLSLSMFQLWNHKIEVDQHFYNTLSPILKEFIKRFDRECNKSLGNITNYLGQMNVQDDELWKVIEDKLVKERFYRYLPLEILIEAAHGMACAQRGSKQFFDIVENVAIKHRLRLNSYHVKLLHDTYQRIQQGSNLFFEVLKNPQADANEIAGLEQHEQLKISG</sequence>
<dbReference type="RefSeq" id="XP_004035434.1">
    <property type="nucleotide sequence ID" value="XM_004035386.1"/>
</dbReference>
<protein>
    <submittedName>
        <fullName evidence="1">Uncharacterized protein</fullName>
    </submittedName>
</protein>
<keyword evidence="2" id="KW-1185">Reference proteome</keyword>
<dbReference type="eggNOG" id="ENOG502STHE">
    <property type="taxonomic scope" value="Eukaryota"/>
</dbReference>
<dbReference type="AlphaFoldDB" id="G0QS83"/>
<dbReference type="EMBL" id="GL983807">
    <property type="protein sequence ID" value="EGR31948.1"/>
    <property type="molecule type" value="Genomic_DNA"/>
</dbReference>